<dbReference type="Gene3D" id="3.30.70.1990">
    <property type="match status" value="1"/>
</dbReference>
<dbReference type="PANTHER" id="PTHR42923">
    <property type="entry name" value="PROTOPORPHYRINOGEN OXIDASE"/>
    <property type="match status" value="1"/>
</dbReference>
<name>A0A3T0JZP2_PSESX</name>
<dbReference type="Gene3D" id="3.50.50.60">
    <property type="entry name" value="FAD/NAD(P)-binding domain"/>
    <property type="match status" value="1"/>
</dbReference>
<dbReference type="AlphaFoldDB" id="A0A3T0JZP2"/>
<dbReference type="SUPFAM" id="SSF51905">
    <property type="entry name" value="FAD/NAD(P)-binding domain"/>
    <property type="match status" value="1"/>
</dbReference>
<dbReference type="GO" id="GO:0016491">
    <property type="term" value="F:oxidoreductase activity"/>
    <property type="evidence" value="ECO:0007669"/>
    <property type="project" value="InterPro"/>
</dbReference>
<gene>
    <name evidence="2" type="ORF">CT157_24060</name>
</gene>
<organism evidence="2 3">
    <name type="scientific">Pseudomonas syringae</name>
    <dbReference type="NCBI Taxonomy" id="317"/>
    <lineage>
        <taxon>Bacteria</taxon>
        <taxon>Pseudomonadati</taxon>
        <taxon>Pseudomonadota</taxon>
        <taxon>Gammaproteobacteria</taxon>
        <taxon>Pseudomonadales</taxon>
        <taxon>Pseudomonadaceae</taxon>
        <taxon>Pseudomonas</taxon>
    </lineage>
</organism>
<dbReference type="FunFam" id="1.10.405.20:FF:000001">
    <property type="entry name" value="Amine oxidase"/>
    <property type="match status" value="1"/>
</dbReference>
<sequence length="415" mass="46115">MKIAIVGSGIAGLTCAYLLARRHDITVFEADARVGGHTHTVPVTVDGREYAVDTGFIVFNDWTYPNFIRLLGQLGVAFKPTEMSFSVNDPDTGLEYNGNNLNSLFAQRSNLLSPGFWGMLRDILRFNKEARRDLAEQRIATDTTLDDYLKAGGYGERFILHYIVPMGAAIWSMPMAEMLNFPLQFFVRFFENHGLLSISNRPQWQVIKGGSSAYIAPLTESFKERIRLNCPVGRIDRDAHGVVIHSPAGIERFDKVVLACHSDQALRLLGNPDDKEREILGALPYADNEVVLHTDTRLLPTRKRAWASWNYRLGGAGHTQAAVTYDMNILQGIQSDTTFCVSLNQSAGISPSKVLARFTYAHPQFSLAAVAAQQRWAEIDGEQHTHYCGAYWANGFHEDGVVSALRVAASFGESL</sequence>
<dbReference type="Pfam" id="PF01593">
    <property type="entry name" value="Amino_oxidase"/>
    <property type="match status" value="1"/>
</dbReference>
<feature type="domain" description="Amine oxidase" evidence="1">
    <location>
        <begin position="10"/>
        <end position="279"/>
    </location>
</feature>
<evidence type="ECO:0000313" key="2">
    <source>
        <dbReference type="EMBL" id="AZV28970.1"/>
    </source>
</evidence>
<dbReference type="InterPro" id="IPR002937">
    <property type="entry name" value="Amino_oxidase"/>
</dbReference>
<evidence type="ECO:0000259" key="1">
    <source>
        <dbReference type="Pfam" id="PF01593"/>
    </source>
</evidence>
<proteinExistence type="predicted"/>
<dbReference type="PANTHER" id="PTHR42923:SF17">
    <property type="entry name" value="AMINE OXIDASE DOMAIN-CONTAINING PROTEIN"/>
    <property type="match status" value="1"/>
</dbReference>
<dbReference type="InterPro" id="IPR050464">
    <property type="entry name" value="Zeta_carotene_desat/Oxidored"/>
</dbReference>
<reference evidence="2 3" key="1">
    <citation type="submission" date="2017-11" db="EMBL/GenBank/DDBJ databases">
        <title>Effect of PGPRs.</title>
        <authorList>
            <person name="Oliva R."/>
            <person name="Nong J."/>
            <person name="Roman V."/>
        </authorList>
    </citation>
    <scope>NUCLEOTIDE SEQUENCE [LARGE SCALE GENOMIC DNA]</scope>
    <source>
        <strain evidence="2">Inb918</strain>
    </source>
</reference>
<protein>
    <submittedName>
        <fullName evidence="2">FAD-dependent oxidoreductase</fullName>
    </submittedName>
</protein>
<dbReference type="Proteomes" id="UP000282760">
    <property type="component" value="Chromosome"/>
</dbReference>
<dbReference type="EMBL" id="CP024646">
    <property type="protein sequence ID" value="AZV28970.1"/>
    <property type="molecule type" value="Genomic_DNA"/>
</dbReference>
<accession>A0A3T0JZP2</accession>
<evidence type="ECO:0000313" key="3">
    <source>
        <dbReference type="Proteomes" id="UP000282760"/>
    </source>
</evidence>
<dbReference type="Gene3D" id="1.10.405.20">
    <property type="match status" value="1"/>
</dbReference>
<dbReference type="InterPro" id="IPR036188">
    <property type="entry name" value="FAD/NAD-bd_sf"/>
</dbReference>